<keyword evidence="3" id="KW-0813">Transport</keyword>
<evidence type="ECO:0000256" key="5">
    <source>
        <dbReference type="ARBA" id="ARBA00022741"/>
    </source>
</evidence>
<reference evidence="10 11" key="1">
    <citation type="submission" date="2019-01" db="EMBL/GenBank/DDBJ databases">
        <title>Draft genome sequences of the type strains of six Macrococcus species.</title>
        <authorList>
            <person name="Mazhar S."/>
            <person name="Altermann E."/>
            <person name="Hill C."/>
            <person name="Mcauliffe O."/>
        </authorList>
    </citation>
    <scope>NUCLEOTIDE SEQUENCE [LARGE SCALE GENOMIC DNA]</scope>
    <source>
        <strain evidence="10 11">CCM4811</strain>
    </source>
</reference>
<dbReference type="GO" id="GO:0016887">
    <property type="term" value="F:ATP hydrolysis activity"/>
    <property type="evidence" value="ECO:0007669"/>
    <property type="project" value="InterPro"/>
</dbReference>
<evidence type="ECO:0000256" key="8">
    <source>
        <dbReference type="ARBA" id="ARBA00023136"/>
    </source>
</evidence>
<dbReference type="InterPro" id="IPR003593">
    <property type="entry name" value="AAA+_ATPase"/>
</dbReference>
<dbReference type="Proteomes" id="UP000295310">
    <property type="component" value="Unassembled WGS sequence"/>
</dbReference>
<dbReference type="SMART" id="SM00382">
    <property type="entry name" value="AAA"/>
    <property type="match status" value="1"/>
</dbReference>
<dbReference type="GO" id="GO:0005524">
    <property type="term" value="F:ATP binding"/>
    <property type="evidence" value="ECO:0007669"/>
    <property type="project" value="UniProtKB-KW"/>
</dbReference>
<evidence type="ECO:0000313" key="10">
    <source>
        <dbReference type="EMBL" id="TDL98515.1"/>
    </source>
</evidence>
<comment type="caution">
    <text evidence="10">The sequence shown here is derived from an EMBL/GenBank/DDBJ whole genome shotgun (WGS) entry which is preliminary data.</text>
</comment>
<dbReference type="PROSITE" id="PS00211">
    <property type="entry name" value="ABC_TRANSPORTER_1"/>
    <property type="match status" value="1"/>
</dbReference>
<keyword evidence="7" id="KW-1278">Translocase</keyword>
<dbReference type="AlphaFoldDB" id="A0A4R6BFB3"/>
<dbReference type="FunFam" id="3.40.50.300:FF:000224">
    <property type="entry name" value="Energy-coupling factor transporter ATP-binding protein EcfA"/>
    <property type="match status" value="1"/>
</dbReference>
<dbReference type="NCBIfam" id="TIGR04520">
    <property type="entry name" value="ECF_ATPase_1"/>
    <property type="match status" value="1"/>
</dbReference>
<dbReference type="InterPro" id="IPR050095">
    <property type="entry name" value="ECF_ABC_transporter_ATP-bd"/>
</dbReference>
<evidence type="ECO:0000256" key="1">
    <source>
        <dbReference type="ARBA" id="ARBA00004202"/>
    </source>
</evidence>
<dbReference type="PANTHER" id="PTHR43553:SF24">
    <property type="entry name" value="ENERGY-COUPLING FACTOR TRANSPORTER ATP-BINDING PROTEIN ECFA1"/>
    <property type="match status" value="1"/>
</dbReference>
<dbReference type="InterPro" id="IPR003439">
    <property type="entry name" value="ABC_transporter-like_ATP-bd"/>
</dbReference>
<keyword evidence="6" id="KW-0067">ATP-binding</keyword>
<dbReference type="InterPro" id="IPR015856">
    <property type="entry name" value="ABC_transpr_CbiO/EcfA_su"/>
</dbReference>
<evidence type="ECO:0000256" key="4">
    <source>
        <dbReference type="ARBA" id="ARBA00022475"/>
    </source>
</evidence>
<dbReference type="GO" id="GO:0042626">
    <property type="term" value="F:ATPase-coupled transmembrane transporter activity"/>
    <property type="evidence" value="ECO:0007669"/>
    <property type="project" value="TreeGrafter"/>
</dbReference>
<gene>
    <name evidence="10" type="ORF">ERX27_03505</name>
</gene>
<dbReference type="GO" id="GO:0043190">
    <property type="term" value="C:ATP-binding cassette (ABC) transporter complex"/>
    <property type="evidence" value="ECO:0007669"/>
    <property type="project" value="TreeGrafter"/>
</dbReference>
<dbReference type="PANTHER" id="PTHR43553">
    <property type="entry name" value="HEAVY METAL TRANSPORTER"/>
    <property type="match status" value="1"/>
</dbReference>
<evidence type="ECO:0000259" key="9">
    <source>
        <dbReference type="PROSITE" id="PS50893"/>
    </source>
</evidence>
<dbReference type="PROSITE" id="PS50893">
    <property type="entry name" value="ABC_TRANSPORTER_2"/>
    <property type="match status" value="1"/>
</dbReference>
<evidence type="ECO:0000313" key="11">
    <source>
        <dbReference type="Proteomes" id="UP000295310"/>
    </source>
</evidence>
<dbReference type="OrthoDB" id="9784332at2"/>
<proteinExistence type="inferred from homology"/>
<dbReference type="InterPro" id="IPR027417">
    <property type="entry name" value="P-loop_NTPase"/>
</dbReference>
<evidence type="ECO:0000256" key="6">
    <source>
        <dbReference type="ARBA" id="ARBA00022840"/>
    </source>
</evidence>
<dbReference type="CDD" id="cd03225">
    <property type="entry name" value="ABC_cobalt_CbiO_domain1"/>
    <property type="match status" value="1"/>
</dbReference>
<evidence type="ECO:0000256" key="2">
    <source>
        <dbReference type="ARBA" id="ARBA00005417"/>
    </source>
</evidence>
<dbReference type="InterPro" id="IPR017871">
    <property type="entry name" value="ABC_transporter-like_CS"/>
</dbReference>
<keyword evidence="5" id="KW-0547">Nucleotide-binding</keyword>
<name>A0A4R6BFB3_9STAP</name>
<protein>
    <submittedName>
        <fullName evidence="10">Energy-coupling factor transporter ATPase</fullName>
    </submittedName>
</protein>
<dbReference type="SUPFAM" id="SSF52540">
    <property type="entry name" value="P-loop containing nucleoside triphosphate hydrolases"/>
    <property type="match status" value="1"/>
</dbReference>
<dbReference type="Gene3D" id="3.40.50.300">
    <property type="entry name" value="P-loop containing nucleotide triphosphate hydrolases"/>
    <property type="match status" value="1"/>
</dbReference>
<keyword evidence="4" id="KW-1003">Cell membrane</keyword>
<dbReference type="InterPro" id="IPR030947">
    <property type="entry name" value="EcfA_1"/>
</dbReference>
<dbReference type="NCBIfam" id="NF010167">
    <property type="entry name" value="PRK13648.1"/>
    <property type="match status" value="1"/>
</dbReference>
<dbReference type="Pfam" id="PF00005">
    <property type="entry name" value="ABC_tran"/>
    <property type="match status" value="1"/>
</dbReference>
<organism evidence="10 11">
    <name type="scientific">Macrococcus brunensis</name>
    <dbReference type="NCBI Taxonomy" id="198483"/>
    <lineage>
        <taxon>Bacteria</taxon>
        <taxon>Bacillati</taxon>
        <taxon>Bacillota</taxon>
        <taxon>Bacilli</taxon>
        <taxon>Bacillales</taxon>
        <taxon>Staphylococcaceae</taxon>
        <taxon>Macrococcus</taxon>
    </lineage>
</organism>
<keyword evidence="8" id="KW-0472">Membrane</keyword>
<dbReference type="GO" id="GO:0015087">
    <property type="term" value="F:cobalt ion transmembrane transporter activity"/>
    <property type="evidence" value="ECO:0007669"/>
    <property type="project" value="UniProtKB-ARBA"/>
</dbReference>
<keyword evidence="11" id="KW-1185">Reference proteome</keyword>
<comment type="similarity">
    <text evidence="2">Belongs to the ABC transporter superfamily.</text>
</comment>
<sequence length="269" mass="29874">MNGGESMLDVRNVNYQYEEQETAALTDVSFSVERGEWVSIVGHNGSGKSTLVKLLGAIMPLQQGSITVDGMAVTEENSYDIHGKVGMVFQNPDNQFVGATVEDDIAFGLENYGVDYDEMHRRVEEVLEAVSMSHMKTHEPHHLSGGQKQRVAIAGVIALRPDIIILDEATAMLDPEGRLGVLDVIRQLQRDLNLTVLAITHDLEETIEADRLLVMHQGRLVMQGTPETLFERGNELEAIGLPLPFSMRMYQLITGESKFVLDEELLNNL</sequence>
<dbReference type="EMBL" id="SCWA01000004">
    <property type="protein sequence ID" value="TDL98515.1"/>
    <property type="molecule type" value="Genomic_DNA"/>
</dbReference>
<accession>A0A4R6BFB3</accession>
<evidence type="ECO:0000256" key="3">
    <source>
        <dbReference type="ARBA" id="ARBA00022448"/>
    </source>
</evidence>
<evidence type="ECO:0000256" key="7">
    <source>
        <dbReference type="ARBA" id="ARBA00022967"/>
    </source>
</evidence>
<comment type="subcellular location">
    <subcellularLocation>
        <location evidence="1">Cell membrane</location>
        <topology evidence="1">Peripheral membrane protein</topology>
    </subcellularLocation>
</comment>
<feature type="domain" description="ABC transporter" evidence="9">
    <location>
        <begin position="8"/>
        <end position="242"/>
    </location>
</feature>